<feature type="domain" description="Tyr recombinase" evidence="4">
    <location>
        <begin position="265"/>
        <end position="415"/>
    </location>
</feature>
<dbReference type="InterPro" id="IPR011010">
    <property type="entry name" value="DNA_brk_join_enz"/>
</dbReference>
<accession>A0A840CTW4</accession>
<evidence type="ECO:0000313" key="7">
    <source>
        <dbReference type="Proteomes" id="UP000555103"/>
    </source>
</evidence>
<feature type="domain" description="Phage integrase SAM-like" evidence="5">
    <location>
        <begin position="139"/>
        <end position="216"/>
    </location>
</feature>
<dbReference type="Gene3D" id="1.10.443.10">
    <property type="entry name" value="Intergrase catalytic core"/>
    <property type="match status" value="1"/>
</dbReference>
<organism evidence="6 7">
    <name type="scientific">Dysgonomonas hofstadii</name>
    <dbReference type="NCBI Taxonomy" id="637886"/>
    <lineage>
        <taxon>Bacteria</taxon>
        <taxon>Pseudomonadati</taxon>
        <taxon>Bacteroidota</taxon>
        <taxon>Bacteroidia</taxon>
        <taxon>Bacteroidales</taxon>
        <taxon>Dysgonomonadaceae</taxon>
        <taxon>Dysgonomonas</taxon>
    </lineage>
</organism>
<dbReference type="RefSeq" id="WP_183306079.1">
    <property type="nucleotide sequence ID" value="NZ_JACIEP010000003.1"/>
</dbReference>
<proteinExistence type="inferred from homology"/>
<dbReference type="GO" id="GO:0015074">
    <property type="term" value="P:DNA integration"/>
    <property type="evidence" value="ECO:0007669"/>
    <property type="project" value="InterPro"/>
</dbReference>
<comment type="caution">
    <text evidence="6">The sequence shown here is derived from an EMBL/GenBank/DDBJ whole genome shotgun (WGS) entry which is preliminary data.</text>
</comment>
<dbReference type="Gene3D" id="1.10.150.130">
    <property type="match status" value="1"/>
</dbReference>
<dbReference type="GO" id="GO:0006310">
    <property type="term" value="P:DNA recombination"/>
    <property type="evidence" value="ECO:0007669"/>
    <property type="project" value="UniProtKB-KW"/>
</dbReference>
<dbReference type="InterPro" id="IPR002104">
    <property type="entry name" value="Integrase_catalytic"/>
</dbReference>
<dbReference type="InterPro" id="IPR050090">
    <property type="entry name" value="Tyrosine_recombinase_XerCD"/>
</dbReference>
<dbReference type="GO" id="GO:0003677">
    <property type="term" value="F:DNA binding"/>
    <property type="evidence" value="ECO:0007669"/>
    <property type="project" value="UniProtKB-KW"/>
</dbReference>
<evidence type="ECO:0000256" key="3">
    <source>
        <dbReference type="ARBA" id="ARBA00023172"/>
    </source>
</evidence>
<dbReference type="InterPro" id="IPR010998">
    <property type="entry name" value="Integrase_recombinase_N"/>
</dbReference>
<dbReference type="InterPro" id="IPR025269">
    <property type="entry name" value="SAM-like_dom"/>
</dbReference>
<sequence>MYTINFKGKPHPKDSKLVKLDMILFQTGYPRVSKSLNLTGRFEDWDQTAQNFRPKSKDAISKNKILFDLRLKYQKVAEDWEAEGIKWSPVQWSHYFDADNKETPKVKKVKVMPISQCIDIIIEDIKNQKRLKNGKFVSCANTARQYYYLRLQLQKFTQEVYDKSFSSFYFRDIDEKFLKDFVQYLQERGAREGTNASLPERLKKFYGVFYYANRMGQPHADKKIFECVSPHFKRKENPPQAISYDVITQIEEMDKSQFSKKEIFWIDMFLFSFYSGGMASVDVCYLTWDCIVDGMIVYERTKFPKEAEIPFNNKAKVIVEKYKDKCYQNYVLPIFTAKHKSEYQQTKRIIRLREKVNRTLKKIARILKIEKEFTWYAARGTFITKMIDEGYHPIAVAKFAGNSPNTIYKHYWDQTHKDDVLKHMNEMF</sequence>
<protein>
    <submittedName>
        <fullName evidence="6">Site-specific recombinase XerD</fullName>
    </submittedName>
</protein>
<gene>
    <name evidence="6" type="ORF">GGR21_001022</name>
</gene>
<evidence type="ECO:0000256" key="2">
    <source>
        <dbReference type="ARBA" id="ARBA00023125"/>
    </source>
</evidence>
<dbReference type="PANTHER" id="PTHR30349">
    <property type="entry name" value="PHAGE INTEGRASE-RELATED"/>
    <property type="match status" value="1"/>
</dbReference>
<dbReference type="PANTHER" id="PTHR30349:SF64">
    <property type="entry name" value="PROPHAGE INTEGRASE INTD-RELATED"/>
    <property type="match status" value="1"/>
</dbReference>
<keyword evidence="7" id="KW-1185">Reference proteome</keyword>
<dbReference type="AlphaFoldDB" id="A0A840CTW4"/>
<evidence type="ECO:0000313" key="6">
    <source>
        <dbReference type="EMBL" id="MBB4035133.1"/>
    </source>
</evidence>
<name>A0A840CTW4_9BACT</name>
<evidence type="ECO:0000256" key="1">
    <source>
        <dbReference type="ARBA" id="ARBA00008857"/>
    </source>
</evidence>
<dbReference type="Pfam" id="PF00589">
    <property type="entry name" value="Phage_integrase"/>
    <property type="match status" value="1"/>
</dbReference>
<evidence type="ECO:0000259" key="4">
    <source>
        <dbReference type="Pfam" id="PF00589"/>
    </source>
</evidence>
<dbReference type="Pfam" id="PF13102">
    <property type="entry name" value="Phage_int_SAM_5"/>
    <property type="match status" value="1"/>
</dbReference>
<dbReference type="SUPFAM" id="SSF56349">
    <property type="entry name" value="DNA breaking-rejoining enzymes"/>
    <property type="match status" value="1"/>
</dbReference>
<dbReference type="InterPro" id="IPR013762">
    <property type="entry name" value="Integrase-like_cat_sf"/>
</dbReference>
<keyword evidence="3" id="KW-0233">DNA recombination</keyword>
<reference evidence="6 7" key="1">
    <citation type="submission" date="2020-08" db="EMBL/GenBank/DDBJ databases">
        <title>Genomic Encyclopedia of Type Strains, Phase IV (KMG-IV): sequencing the most valuable type-strain genomes for metagenomic binning, comparative biology and taxonomic classification.</title>
        <authorList>
            <person name="Goeker M."/>
        </authorList>
    </citation>
    <scope>NUCLEOTIDE SEQUENCE [LARGE SCALE GENOMIC DNA]</scope>
    <source>
        <strain evidence="6 7">DSM 104969</strain>
    </source>
</reference>
<dbReference type="EMBL" id="JACIEP010000003">
    <property type="protein sequence ID" value="MBB4035133.1"/>
    <property type="molecule type" value="Genomic_DNA"/>
</dbReference>
<keyword evidence="2" id="KW-0238">DNA-binding</keyword>
<dbReference type="Proteomes" id="UP000555103">
    <property type="component" value="Unassembled WGS sequence"/>
</dbReference>
<comment type="similarity">
    <text evidence="1">Belongs to the 'phage' integrase family.</text>
</comment>
<evidence type="ECO:0000259" key="5">
    <source>
        <dbReference type="Pfam" id="PF13102"/>
    </source>
</evidence>